<dbReference type="KEGG" id="rpy:Y013_04895"/>
<organism evidence="1 2">
    <name type="scientific">Rhodococcus pyridinivorans SB3094</name>
    <dbReference type="NCBI Taxonomy" id="1435356"/>
    <lineage>
        <taxon>Bacteria</taxon>
        <taxon>Bacillati</taxon>
        <taxon>Actinomycetota</taxon>
        <taxon>Actinomycetes</taxon>
        <taxon>Mycobacteriales</taxon>
        <taxon>Nocardiaceae</taxon>
        <taxon>Rhodococcus</taxon>
    </lineage>
</organism>
<reference evidence="1 2" key="1">
    <citation type="journal article" date="2014" name="Genome Announc.">
        <title>Complete Genome of Rhodococcus pyridinivorans SB3094, a Methyl-Ethyl-Ketone-Degrading Bacterium Used for Bioaugmentation.</title>
        <authorList>
            <person name="Dueholm M.S."/>
            <person name="Albertsen M."/>
            <person name="D'Imperio S."/>
            <person name="Tale V.P."/>
            <person name="Lewis D."/>
            <person name="Nielsen P.H."/>
            <person name="Nielsen J.L."/>
        </authorList>
    </citation>
    <scope>NUCLEOTIDE SEQUENCE [LARGE SCALE GENOMIC DNA]</scope>
    <source>
        <strain evidence="1 2">SB3094</strain>
    </source>
</reference>
<dbReference type="Proteomes" id="UP000018781">
    <property type="component" value="Chromosome"/>
</dbReference>
<dbReference type="AlphaFoldDB" id="V9XJK1"/>
<name>V9XJK1_9NOCA</name>
<evidence type="ECO:0000313" key="2">
    <source>
        <dbReference type="Proteomes" id="UP000018781"/>
    </source>
</evidence>
<accession>V9XJK1</accession>
<sequence>MRPAGRDWYTVIELIPRTAAVDTMITVDLHQFVPRERSDNG</sequence>
<dbReference type="EMBL" id="CP006996">
    <property type="protein sequence ID" value="AHD23636.1"/>
    <property type="molecule type" value="Genomic_DNA"/>
</dbReference>
<dbReference type="HOGENOM" id="CLU_3275860_0_0_11"/>
<proteinExistence type="predicted"/>
<protein>
    <submittedName>
        <fullName evidence="1">Uncharacterized protein</fullName>
    </submittedName>
</protein>
<evidence type="ECO:0000313" key="1">
    <source>
        <dbReference type="EMBL" id="AHD23636.1"/>
    </source>
</evidence>
<dbReference type="PATRIC" id="fig|1435356.3.peg.974"/>
<gene>
    <name evidence="1" type="ORF">Y013_04895</name>
</gene>